<dbReference type="Gene3D" id="1.10.520.30">
    <property type="entry name" value="AF1862-like domain"/>
    <property type="match status" value="1"/>
</dbReference>
<evidence type="ECO:0000313" key="7">
    <source>
        <dbReference type="EMBL" id="BBW96406.1"/>
    </source>
</evidence>
<organism evidence="7 8">
    <name type="scientific">Geobacillus subterraneus</name>
    <dbReference type="NCBI Taxonomy" id="129338"/>
    <lineage>
        <taxon>Bacteria</taxon>
        <taxon>Bacillati</taxon>
        <taxon>Bacillota</taxon>
        <taxon>Bacilli</taxon>
        <taxon>Bacillales</taxon>
        <taxon>Anoxybacillaceae</taxon>
        <taxon>Geobacillus</taxon>
    </lineage>
</organism>
<evidence type="ECO:0000256" key="2">
    <source>
        <dbReference type="ARBA" id="ARBA00006161"/>
    </source>
</evidence>
<proteinExistence type="inferred from homology"/>
<dbReference type="SUPFAM" id="SSF158568">
    <property type="entry name" value="AF1862-like"/>
    <property type="match status" value="1"/>
</dbReference>
<evidence type="ECO:0000256" key="5">
    <source>
        <dbReference type="ARBA" id="ARBA00030001"/>
    </source>
</evidence>
<dbReference type="InterPro" id="IPR010160">
    <property type="entry name" value="CRISPR-assoc_prot_Cmr5"/>
</dbReference>
<dbReference type="Proteomes" id="UP000501421">
    <property type="component" value="Chromosome"/>
</dbReference>
<evidence type="ECO:0000256" key="1">
    <source>
        <dbReference type="ARBA" id="ARBA00004496"/>
    </source>
</evidence>
<dbReference type="GO" id="GO:0051607">
    <property type="term" value="P:defense response to virus"/>
    <property type="evidence" value="ECO:0007669"/>
    <property type="project" value="UniProtKB-KW"/>
</dbReference>
<comment type="subcellular location">
    <subcellularLocation>
        <location evidence="1">Cytoplasm</location>
    </subcellularLocation>
</comment>
<dbReference type="AlphaFoldDB" id="A0A679FRS1"/>
<dbReference type="InterPro" id="IPR023101">
    <property type="entry name" value="AF1862-like_dom_sf"/>
</dbReference>
<gene>
    <name evidence="7" type="ORF">GsuE55_12390</name>
</gene>
<evidence type="ECO:0000256" key="3">
    <source>
        <dbReference type="ARBA" id="ARBA00022490"/>
    </source>
</evidence>
<dbReference type="Pfam" id="PF09701">
    <property type="entry name" value="Cas_Cmr5"/>
    <property type="match status" value="1"/>
</dbReference>
<protein>
    <recommendedName>
        <fullName evidence="5">CRISPR type III-B/RAMP module-associated protein Cmr5</fullName>
    </recommendedName>
</protein>
<name>A0A679FRS1_9BACL</name>
<keyword evidence="4" id="KW-0051">Antiviral defense</keyword>
<keyword evidence="3" id="KW-0963">Cytoplasm</keyword>
<evidence type="ECO:0000256" key="4">
    <source>
        <dbReference type="ARBA" id="ARBA00023118"/>
    </source>
</evidence>
<dbReference type="NCBIfam" id="TIGR01881">
    <property type="entry name" value="cas_Cmr5"/>
    <property type="match status" value="1"/>
</dbReference>
<keyword evidence="8" id="KW-1185">Reference proteome</keyword>
<dbReference type="GO" id="GO:0005737">
    <property type="term" value="C:cytoplasm"/>
    <property type="evidence" value="ECO:0007669"/>
    <property type="project" value="UniProtKB-SubCell"/>
</dbReference>
<feature type="region of interest" description="Disordered" evidence="6">
    <location>
        <begin position="78"/>
        <end position="97"/>
    </location>
</feature>
<comment type="similarity">
    <text evidence="2">Belongs to the CRISPR system Cmr5 family.</text>
</comment>
<evidence type="ECO:0000313" key="8">
    <source>
        <dbReference type="Proteomes" id="UP000501421"/>
    </source>
</evidence>
<dbReference type="EMBL" id="AP022557">
    <property type="protein sequence ID" value="BBW96406.1"/>
    <property type="molecule type" value="Genomic_DNA"/>
</dbReference>
<reference evidence="8" key="1">
    <citation type="journal article" date="2020" name="Microbiol. Resour. Announc.">
        <title>Complete Genome Sequence of Geobacillus sp. Strain E55-1, Isolated from Mine Geyser in Japan.</title>
        <authorList>
            <person name="Miyazaki K."/>
            <person name="Hase E."/>
            <person name="Tokito N."/>
        </authorList>
    </citation>
    <scope>NUCLEOTIDE SEQUENCE [LARGE SCALE GENOMIC DNA]</scope>
    <source>
        <strain evidence="8">E55-1</strain>
    </source>
</reference>
<accession>A0A679FRS1</accession>
<sequence>MREEGGNKVSKLIDIEQERAKFAYDCASFGISIAEEKKAYNDEYYFDENYASYVKKIPALIKTNGLSATFAYVFAKREKKKEDKKQNGTVKLPGSKDHPKNGYDLIYEQTRRWLADNPVLSFPELRRKDTELMKLLLSLNSEQYRQVTLEILRLFQWLRRFVEGVKLSGKIPS</sequence>
<evidence type="ECO:0000256" key="6">
    <source>
        <dbReference type="SAM" id="MobiDB-lite"/>
    </source>
</evidence>